<name>A0A839FPX7_9MICC</name>
<evidence type="ECO:0000313" key="1">
    <source>
        <dbReference type="EMBL" id="MBA8920412.1"/>
    </source>
</evidence>
<dbReference type="Proteomes" id="UP000546252">
    <property type="component" value="Unassembled WGS sequence"/>
</dbReference>
<accession>A0A839FPX7</accession>
<dbReference type="AlphaFoldDB" id="A0A839FPX7"/>
<reference evidence="1 2" key="1">
    <citation type="submission" date="2020-08" db="EMBL/GenBank/DDBJ databases">
        <title>Sequencing the genomes of 1000 actinobacteria strains.</title>
        <authorList>
            <person name="Klenk H.-P."/>
        </authorList>
    </citation>
    <scope>NUCLEOTIDE SEQUENCE [LARGE SCALE GENOMIC DNA]</scope>
    <source>
        <strain evidence="1 2">DSM 19081</strain>
    </source>
</reference>
<gene>
    <name evidence="1" type="ORF">HNR24_000345</name>
</gene>
<protein>
    <submittedName>
        <fullName evidence="1">Uncharacterized protein</fullName>
    </submittedName>
</protein>
<organism evidence="1 2">
    <name type="scientific">Nesterenkonia jeotgali</name>
    <dbReference type="NCBI Taxonomy" id="317018"/>
    <lineage>
        <taxon>Bacteria</taxon>
        <taxon>Bacillati</taxon>
        <taxon>Actinomycetota</taxon>
        <taxon>Actinomycetes</taxon>
        <taxon>Micrococcales</taxon>
        <taxon>Micrococcaceae</taxon>
        <taxon>Nesterenkonia</taxon>
    </lineage>
</organism>
<proteinExistence type="predicted"/>
<sequence>MVRFSPEDQADIEEKWQKYRGEDPHRYTPSWLEIAMKHELTDMEREAVERGAEASEYLRSIE</sequence>
<dbReference type="RefSeq" id="WP_182494826.1">
    <property type="nucleotide sequence ID" value="NZ_BAAAKT010000002.1"/>
</dbReference>
<comment type="caution">
    <text evidence="1">The sequence shown here is derived from an EMBL/GenBank/DDBJ whole genome shotgun (WGS) entry which is preliminary data.</text>
</comment>
<dbReference type="EMBL" id="JACJIH010000001">
    <property type="protein sequence ID" value="MBA8920412.1"/>
    <property type="molecule type" value="Genomic_DNA"/>
</dbReference>
<evidence type="ECO:0000313" key="2">
    <source>
        <dbReference type="Proteomes" id="UP000546252"/>
    </source>
</evidence>